<accession>A0A0E9VQ50</accession>
<reference evidence="1" key="2">
    <citation type="journal article" date="2015" name="Fish Shellfish Immunol.">
        <title>Early steps in the European eel (Anguilla anguilla)-Vibrio vulnificus interaction in the gills: Role of the RtxA13 toxin.</title>
        <authorList>
            <person name="Callol A."/>
            <person name="Pajuelo D."/>
            <person name="Ebbesson L."/>
            <person name="Teles M."/>
            <person name="MacKenzie S."/>
            <person name="Amaro C."/>
        </authorList>
    </citation>
    <scope>NUCLEOTIDE SEQUENCE</scope>
</reference>
<evidence type="ECO:0000313" key="1">
    <source>
        <dbReference type="EMBL" id="JAH79348.1"/>
    </source>
</evidence>
<dbReference type="EMBL" id="GBXM01029229">
    <property type="protein sequence ID" value="JAH79348.1"/>
    <property type="molecule type" value="Transcribed_RNA"/>
</dbReference>
<proteinExistence type="predicted"/>
<organism evidence="1">
    <name type="scientific">Anguilla anguilla</name>
    <name type="common">European freshwater eel</name>
    <name type="synonym">Muraena anguilla</name>
    <dbReference type="NCBI Taxonomy" id="7936"/>
    <lineage>
        <taxon>Eukaryota</taxon>
        <taxon>Metazoa</taxon>
        <taxon>Chordata</taxon>
        <taxon>Craniata</taxon>
        <taxon>Vertebrata</taxon>
        <taxon>Euteleostomi</taxon>
        <taxon>Actinopterygii</taxon>
        <taxon>Neopterygii</taxon>
        <taxon>Teleostei</taxon>
        <taxon>Anguilliformes</taxon>
        <taxon>Anguillidae</taxon>
        <taxon>Anguilla</taxon>
    </lineage>
</organism>
<protein>
    <submittedName>
        <fullName evidence="1">Uncharacterized protein</fullName>
    </submittedName>
</protein>
<sequence>MLSKLFKPIQLL</sequence>
<reference evidence="1" key="1">
    <citation type="submission" date="2014-11" db="EMBL/GenBank/DDBJ databases">
        <authorList>
            <person name="Amaro Gonzalez C."/>
        </authorList>
    </citation>
    <scope>NUCLEOTIDE SEQUENCE</scope>
</reference>
<name>A0A0E9VQ50_ANGAN</name>